<sequence>MAFDHFFPTARKNGKLREVKFHGVWICFVQKGLIHSMTSTSPPCTTRKAERIAS</sequence>
<reference evidence="1" key="2">
    <citation type="journal article" date="2015" name="Data Brief">
        <title>Shoot transcriptome of the giant reed, Arundo donax.</title>
        <authorList>
            <person name="Barrero R.A."/>
            <person name="Guerrero F.D."/>
            <person name="Moolhuijzen P."/>
            <person name="Goolsby J.A."/>
            <person name="Tidwell J."/>
            <person name="Bellgard S.E."/>
            <person name="Bellgard M.I."/>
        </authorList>
    </citation>
    <scope>NUCLEOTIDE SEQUENCE</scope>
    <source>
        <tissue evidence="1">Shoot tissue taken approximately 20 cm above the soil surface</tissue>
    </source>
</reference>
<organism evidence="1">
    <name type="scientific">Arundo donax</name>
    <name type="common">Giant reed</name>
    <name type="synonym">Donax arundinaceus</name>
    <dbReference type="NCBI Taxonomy" id="35708"/>
    <lineage>
        <taxon>Eukaryota</taxon>
        <taxon>Viridiplantae</taxon>
        <taxon>Streptophyta</taxon>
        <taxon>Embryophyta</taxon>
        <taxon>Tracheophyta</taxon>
        <taxon>Spermatophyta</taxon>
        <taxon>Magnoliopsida</taxon>
        <taxon>Liliopsida</taxon>
        <taxon>Poales</taxon>
        <taxon>Poaceae</taxon>
        <taxon>PACMAD clade</taxon>
        <taxon>Arundinoideae</taxon>
        <taxon>Arundineae</taxon>
        <taxon>Arundo</taxon>
    </lineage>
</organism>
<dbReference type="AlphaFoldDB" id="A0A0A8ZWK0"/>
<protein>
    <submittedName>
        <fullName evidence="1">Uncharacterized protein</fullName>
    </submittedName>
</protein>
<accession>A0A0A8ZWK0</accession>
<evidence type="ECO:0000313" key="1">
    <source>
        <dbReference type="EMBL" id="JAD41110.1"/>
    </source>
</evidence>
<reference evidence="1" key="1">
    <citation type="submission" date="2014-09" db="EMBL/GenBank/DDBJ databases">
        <authorList>
            <person name="Magalhaes I.L.F."/>
            <person name="Oliveira U."/>
            <person name="Santos F.R."/>
            <person name="Vidigal T.H.D.A."/>
            <person name="Brescovit A.D."/>
            <person name="Santos A.J."/>
        </authorList>
    </citation>
    <scope>NUCLEOTIDE SEQUENCE</scope>
    <source>
        <tissue evidence="1">Shoot tissue taken approximately 20 cm above the soil surface</tissue>
    </source>
</reference>
<name>A0A0A8ZWK0_ARUDO</name>
<dbReference type="EMBL" id="GBRH01256785">
    <property type="protein sequence ID" value="JAD41110.1"/>
    <property type="molecule type" value="Transcribed_RNA"/>
</dbReference>
<proteinExistence type="predicted"/>